<reference evidence="1 2" key="1">
    <citation type="journal article" date="2023" name="Plants (Basel)">
        <title>Bridging the Gap: Combining Genomics and Transcriptomics Approaches to Understand Stylosanthes scabra, an Orphan Legume from the Brazilian Caatinga.</title>
        <authorList>
            <person name="Ferreira-Neto J.R.C."/>
            <person name="da Silva M.D."/>
            <person name="Binneck E."/>
            <person name="de Melo N.F."/>
            <person name="da Silva R.H."/>
            <person name="de Melo A.L.T.M."/>
            <person name="Pandolfi V."/>
            <person name="Bustamante F.O."/>
            <person name="Brasileiro-Vidal A.C."/>
            <person name="Benko-Iseppon A.M."/>
        </authorList>
    </citation>
    <scope>NUCLEOTIDE SEQUENCE [LARGE SCALE GENOMIC DNA]</scope>
    <source>
        <tissue evidence="1">Leaves</tissue>
    </source>
</reference>
<evidence type="ECO:0000313" key="1">
    <source>
        <dbReference type="EMBL" id="MED6181721.1"/>
    </source>
</evidence>
<protein>
    <submittedName>
        <fullName evidence="1">Uncharacterized protein</fullName>
    </submittedName>
</protein>
<proteinExistence type="predicted"/>
<accession>A0ABU6WA61</accession>
<evidence type="ECO:0000313" key="2">
    <source>
        <dbReference type="Proteomes" id="UP001341840"/>
    </source>
</evidence>
<organism evidence="1 2">
    <name type="scientific">Stylosanthes scabra</name>
    <dbReference type="NCBI Taxonomy" id="79078"/>
    <lineage>
        <taxon>Eukaryota</taxon>
        <taxon>Viridiplantae</taxon>
        <taxon>Streptophyta</taxon>
        <taxon>Embryophyta</taxon>
        <taxon>Tracheophyta</taxon>
        <taxon>Spermatophyta</taxon>
        <taxon>Magnoliopsida</taxon>
        <taxon>eudicotyledons</taxon>
        <taxon>Gunneridae</taxon>
        <taxon>Pentapetalae</taxon>
        <taxon>rosids</taxon>
        <taxon>fabids</taxon>
        <taxon>Fabales</taxon>
        <taxon>Fabaceae</taxon>
        <taxon>Papilionoideae</taxon>
        <taxon>50 kb inversion clade</taxon>
        <taxon>dalbergioids sensu lato</taxon>
        <taxon>Dalbergieae</taxon>
        <taxon>Pterocarpus clade</taxon>
        <taxon>Stylosanthes</taxon>
    </lineage>
</organism>
<comment type="caution">
    <text evidence="1">The sequence shown here is derived from an EMBL/GenBank/DDBJ whole genome shotgun (WGS) entry which is preliminary data.</text>
</comment>
<keyword evidence="2" id="KW-1185">Reference proteome</keyword>
<dbReference type="EMBL" id="JASCZI010181316">
    <property type="protein sequence ID" value="MED6181721.1"/>
    <property type="molecule type" value="Genomic_DNA"/>
</dbReference>
<dbReference type="Proteomes" id="UP001341840">
    <property type="component" value="Unassembled WGS sequence"/>
</dbReference>
<sequence length="225" mass="25481">MDTSKAHGRTLERILSRTGSVGGSEGLMEKLVACSQTTDGGGDIMVYHNNRKLNQELGSPFTYRTHNKNFVGCETPWCFNLKWRPQSGMVYCGAELAVAVYILSENMDKHELLVSDSACFGSRGNLHSLVIDLVAGNLSHEKDTLRWFLPTIFSRMALSPDKVNSRKMVHLRDRYMGEYQDVEKVDFLEKILGDGRFFMHLYTTKPNISGFRFQETDVPQQEEGS</sequence>
<gene>
    <name evidence="1" type="ORF">PIB30_021991</name>
</gene>
<name>A0ABU6WA61_9FABA</name>